<dbReference type="SUPFAM" id="SSF51735">
    <property type="entry name" value="NAD(P)-binding Rossmann-fold domains"/>
    <property type="match status" value="1"/>
</dbReference>
<organism evidence="2">
    <name type="scientific">marine sediment metagenome</name>
    <dbReference type="NCBI Taxonomy" id="412755"/>
    <lineage>
        <taxon>unclassified sequences</taxon>
        <taxon>metagenomes</taxon>
        <taxon>ecological metagenomes</taxon>
    </lineage>
</organism>
<dbReference type="Pfam" id="PF03435">
    <property type="entry name" value="Sacchrp_dh_NADP"/>
    <property type="match status" value="1"/>
</dbReference>
<gene>
    <name evidence="2" type="ORF">LCGC14_0099430</name>
</gene>
<accession>A0A0F9XUD9</accession>
<dbReference type="InterPro" id="IPR036291">
    <property type="entry name" value="NAD(P)-bd_dom_sf"/>
</dbReference>
<dbReference type="PANTHER" id="PTHR43781">
    <property type="entry name" value="SACCHAROPINE DEHYDROGENASE"/>
    <property type="match status" value="1"/>
</dbReference>
<dbReference type="InterPro" id="IPR005097">
    <property type="entry name" value="Sacchrp_dh_NADP-bd"/>
</dbReference>
<proteinExistence type="predicted"/>
<evidence type="ECO:0000259" key="1">
    <source>
        <dbReference type="Pfam" id="PF03435"/>
    </source>
</evidence>
<name>A0A0F9XUD9_9ZZZZ</name>
<feature type="domain" description="Saccharopine dehydrogenase NADP binding" evidence="1">
    <location>
        <begin position="5"/>
        <end position="102"/>
    </location>
</feature>
<dbReference type="EMBL" id="LAZR01000028">
    <property type="protein sequence ID" value="KKO03022.1"/>
    <property type="molecule type" value="Genomic_DNA"/>
</dbReference>
<protein>
    <recommendedName>
        <fullName evidence="1">Saccharopine dehydrogenase NADP binding domain-containing protein</fullName>
    </recommendedName>
</protein>
<dbReference type="Gene3D" id="3.40.50.720">
    <property type="entry name" value="NAD(P)-binding Rossmann-like Domain"/>
    <property type="match status" value="1"/>
</dbReference>
<dbReference type="PANTHER" id="PTHR43781:SF1">
    <property type="entry name" value="SACCHAROPINE DEHYDROGENASE"/>
    <property type="match status" value="1"/>
</dbReference>
<comment type="caution">
    <text evidence="2">The sequence shown here is derived from an EMBL/GenBank/DDBJ whole genome shotgun (WGS) entry which is preliminary data.</text>
</comment>
<dbReference type="AlphaFoldDB" id="A0A0F9XUD9"/>
<sequence length="350" mass="37708">MSEWMIYGANGYTGELLARAAVNRGLSPILAGRNRQAVEALANELGLPARNFSLDDADATNTGLQGVNVVVHCAGPFSATSQPMIDACLHNHCHYLDITGEIDVFVAAQSRHNDAAQANIVICSGVGFDVIPTDCIAARLKEALPDADRLALGFDSRSGFSPGTAKTSVEGLKYGGRIRKNDKIQTVPLAYQSRDIDFGNGTKHAVTIPWGDIATAWFSTGIDDIEVFIPMAPSAATRLRRLDRLRPLLGLRPVQALLKYLVGRRILGPGSDQRQNARSFVWGEAQNRAGKKITARIETANGYDVTVEGALFAVNFLQQNEPAPGYYTPSRLLGSDCIEKLAGSGDMHLD</sequence>
<reference evidence="2" key="1">
    <citation type="journal article" date="2015" name="Nature">
        <title>Complex archaea that bridge the gap between prokaryotes and eukaryotes.</title>
        <authorList>
            <person name="Spang A."/>
            <person name="Saw J.H."/>
            <person name="Jorgensen S.L."/>
            <person name="Zaremba-Niedzwiedzka K."/>
            <person name="Martijn J."/>
            <person name="Lind A.E."/>
            <person name="van Eijk R."/>
            <person name="Schleper C."/>
            <person name="Guy L."/>
            <person name="Ettema T.J."/>
        </authorList>
    </citation>
    <scope>NUCLEOTIDE SEQUENCE</scope>
</reference>
<evidence type="ECO:0000313" key="2">
    <source>
        <dbReference type="EMBL" id="KKO03022.1"/>
    </source>
</evidence>